<keyword evidence="5" id="KW-1185">Reference proteome</keyword>
<gene>
    <name evidence="4" type="ORF">MSPICULIGERA_LOCUS1777</name>
</gene>
<dbReference type="PANTHER" id="PTHR43435:SF4">
    <property type="entry name" value="FGGY CARBOHYDRATE KINASE DOMAIN-CONTAINING PROTEIN"/>
    <property type="match status" value="1"/>
</dbReference>
<evidence type="ECO:0000313" key="4">
    <source>
        <dbReference type="EMBL" id="CAJ0561259.1"/>
    </source>
</evidence>
<dbReference type="EMBL" id="CATQJA010000543">
    <property type="protein sequence ID" value="CAJ0561259.1"/>
    <property type="molecule type" value="Genomic_DNA"/>
</dbReference>
<dbReference type="GO" id="GO:0005737">
    <property type="term" value="C:cytoplasm"/>
    <property type="evidence" value="ECO:0007669"/>
    <property type="project" value="TreeGrafter"/>
</dbReference>
<accession>A0AA36FUM7</accession>
<feature type="domain" description="Carbohydrate kinase FGGY C-terminal" evidence="3">
    <location>
        <begin position="2"/>
        <end position="167"/>
    </location>
</feature>
<dbReference type="InterPro" id="IPR018485">
    <property type="entry name" value="FGGY_C"/>
</dbReference>
<keyword evidence="1" id="KW-0808">Transferase</keyword>
<dbReference type="PANTHER" id="PTHR43435">
    <property type="entry name" value="RIBULOKINASE"/>
    <property type="match status" value="1"/>
</dbReference>
<keyword evidence="2" id="KW-0418">Kinase</keyword>
<evidence type="ECO:0000256" key="1">
    <source>
        <dbReference type="ARBA" id="ARBA00022679"/>
    </source>
</evidence>
<reference evidence="4" key="1">
    <citation type="submission" date="2023-06" db="EMBL/GenBank/DDBJ databases">
        <authorList>
            <person name="Delattre M."/>
        </authorList>
    </citation>
    <scope>NUCLEOTIDE SEQUENCE</scope>
    <source>
        <strain evidence="4">AF72</strain>
    </source>
</reference>
<dbReference type="SUPFAM" id="SSF53067">
    <property type="entry name" value="Actin-like ATPase domain"/>
    <property type="match status" value="1"/>
</dbReference>
<dbReference type="Pfam" id="PF02782">
    <property type="entry name" value="FGGY_C"/>
    <property type="match status" value="1"/>
</dbReference>
<dbReference type="AlphaFoldDB" id="A0AA36FUM7"/>
<evidence type="ECO:0000256" key="2">
    <source>
        <dbReference type="ARBA" id="ARBA00022777"/>
    </source>
</evidence>
<evidence type="ECO:0000313" key="5">
    <source>
        <dbReference type="Proteomes" id="UP001177023"/>
    </source>
</evidence>
<evidence type="ECO:0000259" key="3">
    <source>
        <dbReference type="Pfam" id="PF02782"/>
    </source>
</evidence>
<comment type="caution">
    <text evidence="4">The sequence shown here is derived from an EMBL/GenBank/DDBJ whole genome shotgun (WGS) entry which is preliminary data.</text>
</comment>
<name>A0AA36FUM7_9BILA</name>
<sequence length="169" mass="18555">MALSKAPRFIQGIWGPYYGSILPEYHLNEAGQSVTGALIDALFASDSECQKLASTCGMALPEYLNNLILDLAKHENLDWHFLAKDFHVLPYHHGNRSPRANSSLKGALHGCTLDNAVPQLAIQYLATCQAIALGHRHIINTLNSAGYRIREIVVSGGLARNELYLQVGF</sequence>
<proteinExistence type="predicted"/>
<dbReference type="Gene3D" id="1.20.58.2240">
    <property type="match status" value="1"/>
</dbReference>
<dbReference type="Proteomes" id="UP001177023">
    <property type="component" value="Unassembled WGS sequence"/>
</dbReference>
<feature type="non-terminal residue" evidence="4">
    <location>
        <position position="169"/>
    </location>
</feature>
<protein>
    <recommendedName>
        <fullName evidence="3">Carbohydrate kinase FGGY C-terminal domain-containing protein</fullName>
    </recommendedName>
</protein>
<dbReference type="InterPro" id="IPR043129">
    <property type="entry name" value="ATPase_NBD"/>
</dbReference>
<dbReference type="GO" id="GO:0019321">
    <property type="term" value="P:pentose metabolic process"/>
    <property type="evidence" value="ECO:0007669"/>
    <property type="project" value="TreeGrafter"/>
</dbReference>
<organism evidence="4 5">
    <name type="scientific">Mesorhabditis spiculigera</name>
    <dbReference type="NCBI Taxonomy" id="96644"/>
    <lineage>
        <taxon>Eukaryota</taxon>
        <taxon>Metazoa</taxon>
        <taxon>Ecdysozoa</taxon>
        <taxon>Nematoda</taxon>
        <taxon>Chromadorea</taxon>
        <taxon>Rhabditida</taxon>
        <taxon>Rhabditina</taxon>
        <taxon>Rhabditomorpha</taxon>
        <taxon>Rhabditoidea</taxon>
        <taxon>Rhabditidae</taxon>
        <taxon>Mesorhabditinae</taxon>
        <taxon>Mesorhabditis</taxon>
    </lineage>
</organism>
<dbReference type="GO" id="GO:0019150">
    <property type="term" value="F:D-ribulokinase activity"/>
    <property type="evidence" value="ECO:0007669"/>
    <property type="project" value="TreeGrafter"/>
</dbReference>